<evidence type="ECO:0000259" key="4">
    <source>
        <dbReference type="Pfam" id="PF00361"/>
    </source>
</evidence>
<evidence type="ECO:0000256" key="3">
    <source>
        <dbReference type="SAM" id="Phobius"/>
    </source>
</evidence>
<dbReference type="RefSeq" id="WP_214361878.1">
    <property type="nucleotide sequence ID" value="NZ_JAEKFT010000013.1"/>
</dbReference>
<keyword evidence="6" id="KW-1185">Reference proteome</keyword>
<feature type="domain" description="NADH:quinone oxidoreductase/Mrp antiporter transmembrane" evidence="4">
    <location>
        <begin position="130"/>
        <end position="423"/>
    </location>
</feature>
<dbReference type="InterPro" id="IPR050616">
    <property type="entry name" value="CPA3_Na-H_Antiporter_A"/>
</dbReference>
<dbReference type="EMBL" id="JAEKFT010000013">
    <property type="protein sequence ID" value="MBT0962082.1"/>
    <property type="molecule type" value="Genomic_DNA"/>
</dbReference>
<protein>
    <submittedName>
        <fullName evidence="5">Monovalent cation/H+ antiporter subunit D family protein</fullName>
    </submittedName>
</protein>
<feature type="transmembrane region" description="Helical" evidence="3">
    <location>
        <begin position="412"/>
        <end position="437"/>
    </location>
</feature>
<comment type="subcellular location">
    <subcellularLocation>
        <location evidence="1">Endomembrane system</location>
        <topology evidence="1">Multi-pass membrane protein</topology>
    </subcellularLocation>
    <subcellularLocation>
        <location evidence="2">Membrane</location>
        <topology evidence="2">Multi-pass membrane protein</topology>
    </subcellularLocation>
</comment>
<proteinExistence type="predicted"/>
<accession>A0A944DB38</accession>
<dbReference type="GO" id="GO:0016020">
    <property type="term" value="C:membrane"/>
    <property type="evidence" value="ECO:0007669"/>
    <property type="project" value="UniProtKB-SubCell"/>
</dbReference>
<evidence type="ECO:0000256" key="1">
    <source>
        <dbReference type="ARBA" id="ARBA00004127"/>
    </source>
</evidence>
<feature type="transmembrane region" description="Helical" evidence="3">
    <location>
        <begin position="280"/>
        <end position="299"/>
    </location>
</feature>
<feature type="transmembrane region" description="Helical" evidence="3">
    <location>
        <begin position="311"/>
        <end position="334"/>
    </location>
</feature>
<organism evidence="5 6">
    <name type="scientific">Denitromonas iodatirespirans</name>
    <dbReference type="NCBI Taxonomy" id="2795389"/>
    <lineage>
        <taxon>Bacteria</taxon>
        <taxon>Pseudomonadati</taxon>
        <taxon>Pseudomonadota</taxon>
        <taxon>Betaproteobacteria</taxon>
        <taxon>Rhodocyclales</taxon>
        <taxon>Zoogloeaceae</taxon>
        <taxon>Denitromonas</taxon>
    </lineage>
</organism>
<name>A0A944DB38_DENI1</name>
<dbReference type="PRINTS" id="PR01434">
    <property type="entry name" value="NADHDHGNASE5"/>
</dbReference>
<feature type="transmembrane region" description="Helical" evidence="3">
    <location>
        <begin position="242"/>
        <end position="268"/>
    </location>
</feature>
<sequence>MTEDIQLISLLLTPLVGMLLVSLTGRWPNLRESMTLLVAVLLFSESLQLASDVLGGARPGLTLIHMLPGLTLRLAVEPLGAVFSVISSGLWIISTLYSIGYMRGNNEKKQTRFYVCFAGAIFAAQGIALAGNMLTLFLFYEAMTLITYPLVTHHGTDHARNSARTYLGVLLGTSIAFLLSGLLATWVIAGTLDFRHGGILAGHLGAAGTALLLVLYMFGIGKAALMPFHRWLPAAMVAPTPVSALLHAVAVVKAGVFTIVKVIVYIFGAENLIALGSANWVPVIAGFTIISASIVALRADNLKRRLAYSTVSQLSYVTLAATLLAPISIVGAVLHIAAHALGKITLFFAAGSIYTAAHKTEVSQLDGIGRRMPWTMTAFAIGALSMIGLPPAAGFVSKWYVLSAAMSLEHWWAVGVLVLSTLLNAGYFLPIVWRAFFREPPAEADDHHHAPHGEAPRIMVFAQTATAALTVGMFFYHEPVLRLARAVAGGF</sequence>
<feature type="transmembrane region" description="Helical" evidence="3">
    <location>
        <begin position="163"/>
        <end position="188"/>
    </location>
</feature>
<dbReference type="InterPro" id="IPR001750">
    <property type="entry name" value="ND/Mrp_TM"/>
</dbReference>
<reference evidence="6" key="1">
    <citation type="journal article" date="2022" name="ISME J.">
        <title>Genetic and phylogenetic analysis of dissimilatory iodate-reducing bacteria identifies potential niches across the world's oceans.</title>
        <authorList>
            <person name="Reyes-Umana V."/>
            <person name="Henning Z."/>
            <person name="Lee K."/>
            <person name="Barnum T.P."/>
            <person name="Coates J.D."/>
        </authorList>
    </citation>
    <scope>NUCLEOTIDE SEQUENCE [LARGE SCALE GENOMIC DNA]</scope>
    <source>
        <strain evidence="6">IR12</strain>
    </source>
</reference>
<gene>
    <name evidence="5" type="ORF">I8J34_12955</name>
</gene>
<dbReference type="Proteomes" id="UP000694660">
    <property type="component" value="Unassembled WGS sequence"/>
</dbReference>
<keyword evidence="3" id="KW-1133">Transmembrane helix</keyword>
<dbReference type="GO" id="GO:0012505">
    <property type="term" value="C:endomembrane system"/>
    <property type="evidence" value="ECO:0007669"/>
    <property type="project" value="UniProtKB-SubCell"/>
</dbReference>
<dbReference type="Pfam" id="PF00361">
    <property type="entry name" value="Proton_antipo_M"/>
    <property type="match status" value="1"/>
</dbReference>
<evidence type="ECO:0000256" key="2">
    <source>
        <dbReference type="RuleBase" id="RU000320"/>
    </source>
</evidence>
<feature type="transmembrane region" description="Helical" evidence="3">
    <location>
        <begin position="111"/>
        <end position="128"/>
    </location>
</feature>
<dbReference type="PANTHER" id="PTHR43373">
    <property type="entry name" value="NA(+)/H(+) ANTIPORTER SUBUNIT"/>
    <property type="match status" value="1"/>
</dbReference>
<evidence type="ECO:0000313" key="5">
    <source>
        <dbReference type="EMBL" id="MBT0962082.1"/>
    </source>
</evidence>
<comment type="caution">
    <text evidence="5">The sequence shown here is derived from an EMBL/GenBank/DDBJ whole genome shotgun (WGS) entry which is preliminary data.</text>
</comment>
<keyword evidence="2 3" id="KW-0812">Transmembrane</keyword>
<feature type="transmembrane region" description="Helical" evidence="3">
    <location>
        <begin position="378"/>
        <end position="400"/>
    </location>
</feature>
<keyword evidence="3" id="KW-0472">Membrane</keyword>
<dbReference type="AlphaFoldDB" id="A0A944DB38"/>
<evidence type="ECO:0000313" key="6">
    <source>
        <dbReference type="Proteomes" id="UP000694660"/>
    </source>
</evidence>
<feature type="transmembrane region" description="Helical" evidence="3">
    <location>
        <begin position="200"/>
        <end position="221"/>
    </location>
</feature>
<feature type="transmembrane region" description="Helical" evidence="3">
    <location>
        <begin position="78"/>
        <end position="99"/>
    </location>
</feature>
<dbReference type="PANTHER" id="PTHR43373:SF1">
    <property type="entry name" value="NA(+)_H(+) ANTIPORTER SUBUNIT A"/>
    <property type="match status" value="1"/>
</dbReference>
<feature type="transmembrane region" description="Helical" evidence="3">
    <location>
        <begin position="6"/>
        <end position="24"/>
    </location>
</feature>